<evidence type="ECO:0000256" key="3">
    <source>
        <dbReference type="ARBA" id="ARBA00022475"/>
    </source>
</evidence>
<dbReference type="InterPro" id="IPR003362">
    <property type="entry name" value="Bact_transf"/>
</dbReference>
<keyword evidence="3" id="KW-1003">Cell membrane</keyword>
<comment type="similarity">
    <text evidence="2">Belongs to the bacterial sugar transferase family.</text>
</comment>
<keyword evidence="5 8" id="KW-0812">Transmembrane</keyword>
<evidence type="ECO:0000256" key="7">
    <source>
        <dbReference type="ARBA" id="ARBA00023136"/>
    </source>
</evidence>
<dbReference type="Pfam" id="PF02397">
    <property type="entry name" value="Bac_transf"/>
    <property type="match status" value="1"/>
</dbReference>
<accession>A0A7V3ZUR4</accession>
<dbReference type="GO" id="GO:0016780">
    <property type="term" value="F:phosphotransferase activity, for other substituted phosphate groups"/>
    <property type="evidence" value="ECO:0007669"/>
    <property type="project" value="TreeGrafter"/>
</dbReference>
<comment type="subcellular location">
    <subcellularLocation>
        <location evidence="1">Cell membrane</location>
    </subcellularLocation>
</comment>
<dbReference type="AlphaFoldDB" id="A0A7V3ZUR4"/>
<evidence type="ECO:0000256" key="8">
    <source>
        <dbReference type="SAM" id="Phobius"/>
    </source>
</evidence>
<evidence type="ECO:0000256" key="4">
    <source>
        <dbReference type="ARBA" id="ARBA00022679"/>
    </source>
</evidence>
<evidence type="ECO:0000259" key="9">
    <source>
        <dbReference type="Pfam" id="PF02397"/>
    </source>
</evidence>
<organism evidence="10">
    <name type="scientific">candidate division WOR-3 bacterium</name>
    <dbReference type="NCBI Taxonomy" id="2052148"/>
    <lineage>
        <taxon>Bacteria</taxon>
        <taxon>Bacteria division WOR-3</taxon>
    </lineage>
</organism>
<keyword evidence="4 10" id="KW-0808">Transferase</keyword>
<evidence type="ECO:0000256" key="2">
    <source>
        <dbReference type="ARBA" id="ARBA00006464"/>
    </source>
</evidence>
<feature type="transmembrane region" description="Helical" evidence="8">
    <location>
        <begin position="47"/>
        <end position="66"/>
    </location>
</feature>
<dbReference type="PANTHER" id="PTHR30576:SF4">
    <property type="entry name" value="UNDECAPRENYL-PHOSPHATE GALACTOSE PHOSPHOTRANSFERASE"/>
    <property type="match status" value="1"/>
</dbReference>
<feature type="transmembrane region" description="Helical" evidence="8">
    <location>
        <begin position="239"/>
        <end position="263"/>
    </location>
</feature>
<keyword evidence="7 8" id="KW-0472">Membrane</keyword>
<evidence type="ECO:0000256" key="1">
    <source>
        <dbReference type="ARBA" id="ARBA00004236"/>
    </source>
</evidence>
<dbReference type="EMBL" id="DTDR01000053">
    <property type="protein sequence ID" value="HGK63325.1"/>
    <property type="molecule type" value="Genomic_DNA"/>
</dbReference>
<evidence type="ECO:0000256" key="5">
    <source>
        <dbReference type="ARBA" id="ARBA00022692"/>
    </source>
</evidence>
<comment type="caution">
    <text evidence="10">The sequence shown here is derived from an EMBL/GenBank/DDBJ whole genome shotgun (WGS) entry which is preliminary data.</text>
</comment>
<keyword evidence="6 8" id="KW-1133">Transmembrane helix</keyword>
<proteinExistence type="inferred from homology"/>
<reference evidence="10" key="1">
    <citation type="journal article" date="2020" name="mSystems">
        <title>Genome- and Community-Level Interaction Insights into Carbon Utilization and Element Cycling Functions of Hydrothermarchaeota in Hydrothermal Sediment.</title>
        <authorList>
            <person name="Zhou Z."/>
            <person name="Liu Y."/>
            <person name="Xu W."/>
            <person name="Pan J."/>
            <person name="Luo Z.H."/>
            <person name="Li M."/>
        </authorList>
    </citation>
    <scope>NUCLEOTIDE SEQUENCE [LARGE SCALE GENOMIC DNA]</scope>
    <source>
        <strain evidence="10">SpSt-697</strain>
    </source>
</reference>
<dbReference type="PANTHER" id="PTHR30576">
    <property type="entry name" value="COLANIC BIOSYNTHESIS UDP-GLUCOSE LIPID CARRIER TRANSFERASE"/>
    <property type="match status" value="1"/>
</dbReference>
<evidence type="ECO:0000313" key="10">
    <source>
        <dbReference type="EMBL" id="HGK63325.1"/>
    </source>
</evidence>
<sequence length="432" mass="50661">MKKNLFTAIIFLATDFGSLSFSYFLSYLIRAIILPKIFPNLSNPLPFIIFRSRFYFLFIYLLIFFFNDLYSKRFDIAEELQKLWKGLLLGTIIIIFLAYLTQIYVFSRLVILLAFFFSLILLPLTRWFIKFLLAKISFFVKKVKIVGEENIAEEIKKEINRRKYLGYQITNGEEVPDVVILTNKSLKEKPSLPFSETFVLADLNILETQDVELEKIGSYLFLKPKYNLLKPFNIFLKTVIDYVLSTIIFILSLPLFLLIAILIKLTSPGPIFYKQKRIGLGGNIFTIYKFRTMKTHAQKYQEIFKKQHFNEWQKKLKVPGSEKLITPIGKILRRFSLDELPQLINILKGEMSLVGPRPYLPEEQELIKNYLPLISKVKPGLTGLWQISGRGNLSLEERLLLDEYYVKNWSLWLDLAIILLTFKSILIYENPY</sequence>
<feature type="transmembrane region" description="Helical" evidence="8">
    <location>
        <begin position="111"/>
        <end position="129"/>
    </location>
</feature>
<dbReference type="GO" id="GO:0005886">
    <property type="term" value="C:plasma membrane"/>
    <property type="evidence" value="ECO:0007669"/>
    <property type="project" value="UniProtKB-SubCell"/>
</dbReference>
<gene>
    <name evidence="10" type="ORF">ENU74_01815</name>
</gene>
<feature type="transmembrane region" description="Helical" evidence="8">
    <location>
        <begin position="87"/>
        <end position="105"/>
    </location>
</feature>
<name>A0A7V3ZUR4_UNCW3</name>
<feature type="domain" description="Bacterial sugar transferase" evidence="9">
    <location>
        <begin position="237"/>
        <end position="426"/>
    </location>
</feature>
<evidence type="ECO:0000256" key="6">
    <source>
        <dbReference type="ARBA" id="ARBA00022989"/>
    </source>
</evidence>
<protein>
    <submittedName>
        <fullName evidence="10">Sugar transferase</fullName>
    </submittedName>
</protein>